<dbReference type="SUPFAM" id="SSF50978">
    <property type="entry name" value="WD40 repeat-like"/>
    <property type="match status" value="1"/>
</dbReference>
<evidence type="ECO:0000256" key="3">
    <source>
        <dbReference type="PROSITE-ProRule" id="PRU00221"/>
    </source>
</evidence>
<dbReference type="InterPro" id="IPR020472">
    <property type="entry name" value="WD40_PAC1"/>
</dbReference>
<feature type="repeat" description="WD" evidence="3">
    <location>
        <begin position="189"/>
        <end position="230"/>
    </location>
</feature>
<dbReference type="STRING" id="74649.A0A2P6P4V9"/>
<dbReference type="EMBL" id="PDCK01000045">
    <property type="protein sequence ID" value="PRQ16969.1"/>
    <property type="molecule type" value="Genomic_DNA"/>
</dbReference>
<dbReference type="Pfam" id="PF00400">
    <property type="entry name" value="WD40"/>
    <property type="match status" value="4"/>
</dbReference>
<dbReference type="InterPro" id="IPR019775">
    <property type="entry name" value="WD40_repeat_CS"/>
</dbReference>
<dbReference type="AlphaFoldDB" id="A0A2P6P4V9"/>
<reference evidence="4 5" key="1">
    <citation type="journal article" date="2018" name="Nat. Genet.">
        <title>The Rosa genome provides new insights in the design of modern roses.</title>
        <authorList>
            <person name="Bendahmane M."/>
        </authorList>
    </citation>
    <scope>NUCLEOTIDE SEQUENCE [LARGE SCALE GENOMIC DNA]</scope>
    <source>
        <strain evidence="5">cv. Old Blush</strain>
    </source>
</reference>
<dbReference type="Pfam" id="PF01535">
    <property type="entry name" value="PPR"/>
    <property type="match status" value="1"/>
</dbReference>
<name>A0A2P6P4V9_ROSCH</name>
<evidence type="ECO:0000256" key="2">
    <source>
        <dbReference type="ARBA" id="ARBA00022737"/>
    </source>
</evidence>
<keyword evidence="2" id="KW-0677">Repeat</keyword>
<proteinExistence type="predicted"/>
<dbReference type="InterPro" id="IPR011990">
    <property type="entry name" value="TPR-like_helical_dom_sf"/>
</dbReference>
<comment type="caution">
    <text evidence="4">The sequence shown here is derived from an EMBL/GenBank/DDBJ whole genome shotgun (WGS) entry which is preliminary data.</text>
</comment>
<keyword evidence="1 3" id="KW-0853">WD repeat</keyword>
<dbReference type="InterPro" id="IPR002885">
    <property type="entry name" value="PPR_rpt"/>
</dbReference>
<feature type="repeat" description="WD" evidence="3">
    <location>
        <begin position="147"/>
        <end position="188"/>
    </location>
</feature>
<dbReference type="InterPro" id="IPR015943">
    <property type="entry name" value="WD40/YVTN_repeat-like_dom_sf"/>
</dbReference>
<protein>
    <submittedName>
        <fullName evidence="4">Putative transcription factor WD40-like family</fullName>
    </submittedName>
</protein>
<accession>A0A2P6P4V9</accession>
<dbReference type="PANTHER" id="PTHR19845">
    <property type="entry name" value="KATANIN P80 SUBUNIT"/>
    <property type="match status" value="1"/>
</dbReference>
<dbReference type="PANTHER" id="PTHR19845:SF0">
    <property type="entry name" value="KATANIN P80 WD40 REPEAT-CONTAINING SUBUNIT B1"/>
    <property type="match status" value="1"/>
</dbReference>
<dbReference type="Gramene" id="PRQ16969">
    <property type="protein sequence ID" value="PRQ16969"/>
    <property type="gene ID" value="RchiOBHm_Chr7g0189991"/>
</dbReference>
<organism evidence="4 5">
    <name type="scientific">Rosa chinensis</name>
    <name type="common">China rose</name>
    <dbReference type="NCBI Taxonomy" id="74649"/>
    <lineage>
        <taxon>Eukaryota</taxon>
        <taxon>Viridiplantae</taxon>
        <taxon>Streptophyta</taxon>
        <taxon>Embryophyta</taxon>
        <taxon>Tracheophyta</taxon>
        <taxon>Spermatophyta</taxon>
        <taxon>Magnoliopsida</taxon>
        <taxon>eudicotyledons</taxon>
        <taxon>Gunneridae</taxon>
        <taxon>Pentapetalae</taxon>
        <taxon>rosids</taxon>
        <taxon>fabids</taxon>
        <taxon>Rosales</taxon>
        <taxon>Rosaceae</taxon>
        <taxon>Rosoideae</taxon>
        <taxon>Rosoideae incertae sedis</taxon>
        <taxon>Rosa</taxon>
    </lineage>
</organism>
<evidence type="ECO:0000313" key="5">
    <source>
        <dbReference type="Proteomes" id="UP000238479"/>
    </source>
</evidence>
<dbReference type="GO" id="GO:0007019">
    <property type="term" value="P:microtubule depolymerization"/>
    <property type="evidence" value="ECO:0007669"/>
    <property type="project" value="TreeGrafter"/>
</dbReference>
<dbReference type="SMART" id="SM00320">
    <property type="entry name" value="WD40"/>
    <property type="match status" value="4"/>
</dbReference>
<dbReference type="Gene3D" id="2.130.10.10">
    <property type="entry name" value="YVTN repeat-like/Quinoprotein amine dehydrogenase"/>
    <property type="match status" value="1"/>
</dbReference>
<dbReference type="PROSITE" id="PS50294">
    <property type="entry name" value="WD_REPEATS_REGION"/>
    <property type="match status" value="3"/>
</dbReference>
<dbReference type="CDD" id="cd00200">
    <property type="entry name" value="WD40"/>
    <property type="match status" value="1"/>
</dbReference>
<dbReference type="InterPro" id="IPR001680">
    <property type="entry name" value="WD40_rpt"/>
</dbReference>
<dbReference type="PRINTS" id="PR00320">
    <property type="entry name" value="GPROTEINBRPT"/>
</dbReference>
<keyword evidence="5" id="KW-1185">Reference proteome</keyword>
<dbReference type="Proteomes" id="UP000238479">
    <property type="component" value="Chromosome 7"/>
</dbReference>
<dbReference type="GO" id="GO:0008352">
    <property type="term" value="C:katanin complex"/>
    <property type="evidence" value="ECO:0007669"/>
    <property type="project" value="TreeGrafter"/>
</dbReference>
<dbReference type="InterPro" id="IPR036322">
    <property type="entry name" value="WD40_repeat_dom_sf"/>
</dbReference>
<evidence type="ECO:0000256" key="1">
    <source>
        <dbReference type="ARBA" id="ARBA00022574"/>
    </source>
</evidence>
<gene>
    <name evidence="4" type="ORF">RchiOBHm_Chr7g0189991</name>
</gene>
<dbReference type="Gene3D" id="1.25.40.10">
    <property type="entry name" value="Tetratricopeptide repeat domain"/>
    <property type="match status" value="1"/>
</dbReference>
<dbReference type="PROSITE" id="PS00678">
    <property type="entry name" value="WD_REPEATS_1"/>
    <property type="match status" value="1"/>
</dbReference>
<evidence type="ECO:0000313" key="4">
    <source>
        <dbReference type="EMBL" id="PRQ16969.1"/>
    </source>
</evidence>
<sequence length="895" mass="101099">MLEFHAFQLFDKMPNSEGLCDARRIGLCNAGRTIMAPMSIRDKEGGLATPCEVVDASDYLGYPKARSEVHCTIHLAAVSEIAICFVSCKQDNGGFIEDKELEQSLSGHTSGIDSVSFDSSEVLVVAGAASGTIKLWDLEEAKIVYTLTGYRSNCIFVDFDPFGALFASGSLDTNLKIWDIRKKGCIHTYKGHTRGVNAIRFTPDGRWAVSGGEDNTVKLWDLTDGKLLHDFKCNEGQIQCIGFHPHEFLLATGSADGTDSFDNTLVDAVVDFLKSNATLYFMRYTSNALLSKDNYVGFLTNMYKLFRHMVGHVHKDELFMATCFSISHPPFHALVKKLSLFLPMVAIQSLQPLLADILREDAQFIFGIMRVVHIIFQDGWLLIHEQERGLAKSTIIAGYCQAGYVEKAFEYLWWMRMDVPNPNEYAFTRVPSVCGTMAMLAQGKQLHAHVLTVVLDCEAMVQSALVNLHLKCGSSQEAAKIFDVTKVDDHLFDLYIIFIEPLIACYLRYIDKHLSHGRYEDGHATVSSTIMNEEKFMFVTIDKLCTALVFKCCPIGIVEVSEKWFLDVMNMNLETMVGKIKYGREKRLHMDLFKIHRGPLEKCLGYTLPTLDAICLCAQKLFLVDWAFADVPISWKDVETKLFALYFPNFMIAFIEFGFVAIDVGALALVPQIHFSVHMWTNEALLLVLLSAIMHSQTMEFVISSILLQSPNREALRVFSNMQNLYHRQSNFISQVCVHLCALLHAWQVTTDDGYLQLDDKLGCDLMTMDNESELVMYTGCQTPQICWSITYESRKSNNNISVKTCSVSLVSNSLNLYLTILLPYGIFEVGEDSVSGIFYWQLLLDLVRKMLQIWTWENGGFLQTQMIVEARDFQKKEQCVVINWSIALQVSKDM</sequence>
<feature type="repeat" description="WD" evidence="3">
    <location>
        <begin position="105"/>
        <end position="146"/>
    </location>
</feature>
<dbReference type="PROSITE" id="PS50082">
    <property type="entry name" value="WD_REPEATS_2"/>
    <property type="match status" value="3"/>
</dbReference>